<dbReference type="GO" id="GO:0030170">
    <property type="term" value="F:pyridoxal phosphate binding"/>
    <property type="evidence" value="ECO:0007669"/>
    <property type="project" value="InterPro"/>
</dbReference>
<dbReference type="InterPro" id="IPR015421">
    <property type="entry name" value="PyrdxlP-dep_Trfase_major"/>
</dbReference>
<evidence type="ECO:0000313" key="8">
    <source>
        <dbReference type="EMBL" id="ABV48722.1"/>
    </source>
</evidence>
<evidence type="ECO:0000256" key="3">
    <source>
        <dbReference type="ARBA" id="ARBA00022576"/>
    </source>
</evidence>
<dbReference type="InterPro" id="IPR015424">
    <property type="entry name" value="PyrdxlP-dep_Trfase"/>
</dbReference>
<dbReference type="Gene3D" id="3.90.1150.10">
    <property type="entry name" value="Aspartate Aminotransferase, domain 1"/>
    <property type="match status" value="1"/>
</dbReference>
<keyword evidence="5" id="KW-0663">Pyridoxal phosphate</keyword>
<evidence type="ECO:0000256" key="1">
    <source>
        <dbReference type="ARBA" id="ARBA00001933"/>
    </source>
</evidence>
<feature type="signal peptide" evidence="6">
    <location>
        <begin position="1"/>
        <end position="19"/>
    </location>
</feature>
<comment type="similarity">
    <text evidence="2">Belongs to the class-I pyridoxal-phosphate-dependent aminotransferase family.</text>
</comment>
<evidence type="ECO:0000256" key="5">
    <source>
        <dbReference type="ARBA" id="ARBA00022898"/>
    </source>
</evidence>
<keyword evidence="4 8" id="KW-0808">Transferase</keyword>
<dbReference type="SUPFAM" id="SSF53383">
    <property type="entry name" value="PLP-dependent transferases"/>
    <property type="match status" value="1"/>
</dbReference>
<name>A9Q1E5_HYPVI</name>
<dbReference type="Pfam" id="PF00155">
    <property type="entry name" value="Aminotran_1_2"/>
    <property type="match status" value="2"/>
</dbReference>
<protein>
    <submittedName>
        <fullName evidence="8">Aminotransferase</fullName>
    </submittedName>
</protein>
<evidence type="ECO:0000256" key="6">
    <source>
        <dbReference type="SAM" id="SignalP"/>
    </source>
</evidence>
<dbReference type="Gene3D" id="3.40.640.10">
    <property type="entry name" value="Type I PLP-dependent aspartate aminotransferase-like (Major domain)"/>
    <property type="match status" value="1"/>
</dbReference>
<proteinExistence type="inferred from homology"/>
<reference evidence="8" key="1">
    <citation type="journal article" date="2007" name="BMC Evol. Biol.">
        <title>Origin and distribution of epipolythiodioxopiperazine (ETP) gene clusters in filamentous ascomycetes.</title>
        <authorList>
            <person name="Patron N.J."/>
            <person name="Waller R.F."/>
            <person name="Cozijnsen A.J."/>
            <person name="Straney D.C."/>
            <person name="Gardiner D.M."/>
            <person name="Nierman W.C."/>
            <person name="Howlett B.J."/>
        </authorList>
    </citation>
    <scope>NUCLEOTIDE SEQUENCE</scope>
    <source>
        <strain evidence="8">G20-4B</strain>
    </source>
</reference>
<feature type="chain" id="PRO_5002742002" evidence="6">
    <location>
        <begin position="20"/>
        <end position="279"/>
    </location>
</feature>
<dbReference type="GO" id="GO:0008483">
    <property type="term" value="F:transaminase activity"/>
    <property type="evidence" value="ECO:0007669"/>
    <property type="project" value="UniProtKB-KW"/>
</dbReference>
<organism evidence="8">
    <name type="scientific">Hypocrea virens</name>
    <name type="common">Gliocladium virens</name>
    <name type="synonym">Trichoderma virens</name>
    <dbReference type="NCBI Taxonomy" id="29875"/>
    <lineage>
        <taxon>Eukaryota</taxon>
        <taxon>Fungi</taxon>
        <taxon>Dikarya</taxon>
        <taxon>Ascomycota</taxon>
        <taxon>Pezizomycotina</taxon>
        <taxon>Sordariomycetes</taxon>
        <taxon>Hypocreomycetidae</taxon>
        <taxon>Hypocreales</taxon>
        <taxon>Hypocreaceae</taxon>
        <taxon>Trichoderma</taxon>
    </lineage>
</organism>
<dbReference type="PANTHER" id="PTHR43795:SF32">
    <property type="entry name" value="AMINOTRANSFERASE GLII-RELATED"/>
    <property type="match status" value="1"/>
</dbReference>
<feature type="domain" description="Aminotransferase class I/classII large" evidence="7">
    <location>
        <begin position="22"/>
        <end position="91"/>
    </location>
</feature>
<dbReference type="GO" id="GO:0006520">
    <property type="term" value="P:amino acid metabolic process"/>
    <property type="evidence" value="ECO:0007669"/>
    <property type="project" value="TreeGrafter"/>
</dbReference>
<sequence>MVRCWLVMWLLLTLDLAYATGIGGSSQVRSLMAKLLNSHFRPAQSVDASHIVLAAGGSFALTALVEQICNPGDGILIATPYWSGLDISISIHAHGKILPVYVPLDKFFLPESVEHYEEALLSKDFGCNGIRVAVRLSAALSTHSQVSSLSMAFTSRAILRSSFVEEIAYTRNRTLSQAYSVVSSFLNTNQMEFIPAYYGMFVFARLRNLDTDFEAEKRLLACLKTRGVSLSTGSSYHFNEAGWFRICYAVPISQLHEGLKRIAFGVRDYLGEMEPGLSV</sequence>
<dbReference type="PANTHER" id="PTHR43795">
    <property type="entry name" value="BIFUNCTIONAL ASPARTATE AMINOTRANSFERASE AND GLUTAMATE/ASPARTATE-PREPHENATE AMINOTRANSFERASE-RELATED"/>
    <property type="match status" value="1"/>
</dbReference>
<keyword evidence="3 8" id="KW-0032">Aminotransferase</keyword>
<evidence type="ECO:0000256" key="2">
    <source>
        <dbReference type="ARBA" id="ARBA00007441"/>
    </source>
</evidence>
<comment type="cofactor">
    <cofactor evidence="1">
        <name>pyridoxal 5'-phosphate</name>
        <dbReference type="ChEBI" id="CHEBI:597326"/>
    </cofactor>
</comment>
<dbReference type="InterPro" id="IPR004839">
    <property type="entry name" value="Aminotransferase_I/II_large"/>
</dbReference>
<dbReference type="EMBL" id="EF429246">
    <property type="protein sequence ID" value="ABV48722.1"/>
    <property type="molecule type" value="Genomic_DNA"/>
</dbReference>
<evidence type="ECO:0000259" key="7">
    <source>
        <dbReference type="Pfam" id="PF00155"/>
    </source>
</evidence>
<accession>A9Q1E5</accession>
<dbReference type="InterPro" id="IPR015422">
    <property type="entry name" value="PyrdxlP-dep_Trfase_small"/>
</dbReference>
<evidence type="ECO:0000256" key="4">
    <source>
        <dbReference type="ARBA" id="ARBA00022679"/>
    </source>
</evidence>
<dbReference type="InterPro" id="IPR050478">
    <property type="entry name" value="Ethylene_sulfur-biosynth"/>
</dbReference>
<keyword evidence="6" id="KW-0732">Signal</keyword>
<feature type="domain" description="Aminotransferase class I/classII large" evidence="7">
    <location>
        <begin position="121"/>
        <end position="262"/>
    </location>
</feature>
<dbReference type="AlphaFoldDB" id="A9Q1E5"/>